<reference evidence="3 4" key="1">
    <citation type="submission" date="2018-08" db="EMBL/GenBank/DDBJ databases">
        <title>Meiothermus granaticius genome AF-68 sequencing project.</title>
        <authorList>
            <person name="Da Costa M.S."/>
            <person name="Albuquerque L."/>
            <person name="Raposo P."/>
            <person name="Froufe H.J.C."/>
            <person name="Barroso C.S."/>
            <person name="Egas C."/>
        </authorList>
    </citation>
    <scope>NUCLEOTIDE SEQUENCE [LARGE SCALE GENOMIC DNA]</scope>
    <source>
        <strain evidence="3 4">AF-68</strain>
    </source>
</reference>
<keyword evidence="4" id="KW-1185">Reference proteome</keyword>
<evidence type="ECO:0000256" key="1">
    <source>
        <dbReference type="ARBA" id="ARBA00006484"/>
    </source>
</evidence>
<dbReference type="Gene3D" id="3.40.50.720">
    <property type="entry name" value="NAD(P)-binding Rossmann-like Domain"/>
    <property type="match status" value="1"/>
</dbReference>
<gene>
    <name evidence="3" type="ORF">Mgrana_00214</name>
</gene>
<dbReference type="PANTHER" id="PTHR44196:SF1">
    <property type="entry name" value="DEHYDROGENASE_REDUCTASE SDR FAMILY MEMBER 7B"/>
    <property type="match status" value="1"/>
</dbReference>
<name>A0A399FDK2_9DEIN</name>
<proteinExistence type="inferred from homology"/>
<dbReference type="GO" id="GO:0016491">
    <property type="term" value="F:oxidoreductase activity"/>
    <property type="evidence" value="ECO:0007669"/>
    <property type="project" value="UniProtKB-KW"/>
</dbReference>
<dbReference type="PANTHER" id="PTHR44196">
    <property type="entry name" value="DEHYDROGENASE/REDUCTASE SDR FAMILY MEMBER 7B"/>
    <property type="match status" value="1"/>
</dbReference>
<dbReference type="OrthoDB" id="32995at2"/>
<protein>
    <submittedName>
        <fullName evidence="3">Putative oxidoreductase</fullName>
        <ecNumber evidence="3">1.-.-.-</ecNumber>
    </submittedName>
</protein>
<accession>A0A399FDK2</accession>
<dbReference type="InterPro" id="IPR020904">
    <property type="entry name" value="Sc_DH/Rdtase_CS"/>
</dbReference>
<dbReference type="GO" id="GO:0016020">
    <property type="term" value="C:membrane"/>
    <property type="evidence" value="ECO:0007669"/>
    <property type="project" value="TreeGrafter"/>
</dbReference>
<sequence>MSTLVVGATGGLGQALARALSGRGGKLFLLAREARALGDLASSLGGEALPADLASELEVSAALAEAGPLDLLIYAAGAVSRASLREMSRAEAERIEMANCGGVALTLKYARFTSGARVILLGVYPELVTVPGLAAYAASKLGAEALLNVARKEFRREGVRCTLVRLPAVATGLWAPLGGPPKSALQPQEAAARILDRALVEPPPEVVEL</sequence>
<dbReference type="EMBL" id="QWLB01000002">
    <property type="protein sequence ID" value="RIH93865.1"/>
    <property type="molecule type" value="Genomic_DNA"/>
</dbReference>
<comment type="caution">
    <text evidence="3">The sequence shown here is derived from an EMBL/GenBank/DDBJ whole genome shotgun (WGS) entry which is preliminary data.</text>
</comment>
<dbReference type="Pfam" id="PF00106">
    <property type="entry name" value="adh_short"/>
    <property type="match status" value="1"/>
</dbReference>
<dbReference type="InterPro" id="IPR002347">
    <property type="entry name" value="SDR_fam"/>
</dbReference>
<evidence type="ECO:0000313" key="4">
    <source>
        <dbReference type="Proteomes" id="UP000266178"/>
    </source>
</evidence>
<evidence type="ECO:0000313" key="3">
    <source>
        <dbReference type="EMBL" id="RIH93865.1"/>
    </source>
</evidence>
<dbReference type="CDD" id="cd11730">
    <property type="entry name" value="Tthb094_like_SDR_c"/>
    <property type="match status" value="1"/>
</dbReference>
<dbReference type="RefSeq" id="WP_119355750.1">
    <property type="nucleotide sequence ID" value="NZ_BJXM01000004.1"/>
</dbReference>
<dbReference type="PRINTS" id="PR00081">
    <property type="entry name" value="GDHRDH"/>
</dbReference>
<dbReference type="AlphaFoldDB" id="A0A399FDK2"/>
<dbReference type="EC" id="1.-.-.-" evidence="3"/>
<organism evidence="3 4">
    <name type="scientific">Meiothermus granaticius NBRC 107808</name>
    <dbReference type="NCBI Taxonomy" id="1227551"/>
    <lineage>
        <taxon>Bacteria</taxon>
        <taxon>Thermotogati</taxon>
        <taxon>Deinococcota</taxon>
        <taxon>Deinococci</taxon>
        <taxon>Thermales</taxon>
        <taxon>Thermaceae</taxon>
        <taxon>Meiothermus</taxon>
    </lineage>
</organism>
<evidence type="ECO:0000256" key="2">
    <source>
        <dbReference type="ARBA" id="ARBA00023002"/>
    </source>
</evidence>
<dbReference type="PROSITE" id="PS00061">
    <property type="entry name" value="ADH_SHORT"/>
    <property type="match status" value="1"/>
</dbReference>
<dbReference type="SUPFAM" id="SSF51735">
    <property type="entry name" value="NAD(P)-binding Rossmann-fold domains"/>
    <property type="match status" value="1"/>
</dbReference>
<dbReference type="InterPro" id="IPR036291">
    <property type="entry name" value="NAD(P)-bd_dom_sf"/>
</dbReference>
<comment type="similarity">
    <text evidence="1">Belongs to the short-chain dehydrogenases/reductases (SDR) family.</text>
</comment>
<keyword evidence="2 3" id="KW-0560">Oxidoreductase</keyword>
<dbReference type="Proteomes" id="UP000266178">
    <property type="component" value="Unassembled WGS sequence"/>
</dbReference>